<accession>A0AA37Q3X3</accession>
<evidence type="ECO:0000313" key="2">
    <source>
        <dbReference type="Proteomes" id="UP001165663"/>
    </source>
</evidence>
<evidence type="ECO:0000313" key="1">
    <source>
        <dbReference type="EMBL" id="GLB86993.1"/>
    </source>
</evidence>
<gene>
    <name evidence="1" type="ORF">SRL2020028_62490</name>
</gene>
<dbReference type="EMBL" id="BRXE01000250">
    <property type="protein sequence ID" value="GLB86993.1"/>
    <property type="molecule type" value="Genomic_DNA"/>
</dbReference>
<protein>
    <recommendedName>
        <fullName evidence="3">ESX-1 secretion-associated protein EspA/EspE-like domain-containing protein</fullName>
    </recommendedName>
</protein>
<organism evidence="1 2">
    <name type="scientific">Mycobacterium kiyosense</name>
    <dbReference type="NCBI Taxonomy" id="2871094"/>
    <lineage>
        <taxon>Bacteria</taxon>
        <taxon>Bacillati</taxon>
        <taxon>Actinomycetota</taxon>
        <taxon>Actinomycetes</taxon>
        <taxon>Mycobacteriales</taxon>
        <taxon>Mycobacteriaceae</taxon>
        <taxon>Mycobacterium</taxon>
    </lineage>
</organism>
<proteinExistence type="predicted"/>
<sequence>MGVAGVDPSLRQFADDVIDRLLARGEALFPDVEQAIEFKFGATPAGGRTPPAGGVALADRLEEAHGQWARQHGALQDLDERGTQIVAAAAAAAAEGRAVVQRLREQARAQVDAMMPVADSPAGTQLVVSTLDQIVGQVQQHVAASRRAYADAAAQLRELAAGYRDNVI</sequence>
<dbReference type="Proteomes" id="UP001165663">
    <property type="component" value="Unassembled WGS sequence"/>
</dbReference>
<dbReference type="InterPro" id="IPR019710">
    <property type="entry name" value="DUF4226"/>
</dbReference>
<dbReference type="Pfam" id="PF10774">
    <property type="entry name" value="DUF4226"/>
    <property type="match status" value="1"/>
</dbReference>
<name>A0AA37Q3X3_9MYCO</name>
<dbReference type="AlphaFoldDB" id="A0AA37Q3X3"/>
<comment type="caution">
    <text evidence="1">The sequence shown here is derived from an EMBL/GenBank/DDBJ whole genome shotgun (WGS) entry which is preliminary data.</text>
</comment>
<reference evidence="1" key="1">
    <citation type="submission" date="2022-07" db="EMBL/GenBank/DDBJ databases">
        <title>Mycobacterium kiyosense sp. nov., scotochromogenic slow-glowing species isolated from respiratory specimens.</title>
        <authorList>
            <person name="Fukano H."/>
            <person name="Kazumi Y."/>
            <person name="Sakagami N."/>
            <person name="Ato M."/>
            <person name="Mitarai S."/>
            <person name="Hoshino Y."/>
        </authorList>
    </citation>
    <scope>NUCLEOTIDE SEQUENCE</scope>
    <source>
        <strain evidence="1">SRL2020-028</strain>
    </source>
</reference>
<evidence type="ECO:0008006" key="3">
    <source>
        <dbReference type="Google" id="ProtNLM"/>
    </source>
</evidence>